<comment type="caution">
    <text evidence="4">The sequence shown here is derived from an EMBL/GenBank/DDBJ whole genome shotgun (WGS) entry which is preliminary data.</text>
</comment>
<feature type="domain" description="YCII-related" evidence="3">
    <location>
        <begin position="75"/>
        <end position="136"/>
    </location>
</feature>
<reference evidence="5" key="1">
    <citation type="submission" date="2018-09" db="EMBL/GenBank/DDBJ databases">
        <authorList>
            <person name="Kim I."/>
        </authorList>
    </citation>
    <scope>NUCLEOTIDE SEQUENCE [LARGE SCALE GENOMIC DNA]</scope>
    <source>
        <strain evidence="5">DD4a</strain>
    </source>
</reference>
<dbReference type="InterPro" id="IPR011008">
    <property type="entry name" value="Dimeric_a/b-barrel"/>
</dbReference>
<dbReference type="Proteomes" id="UP000265742">
    <property type="component" value="Unassembled WGS sequence"/>
</dbReference>
<organism evidence="4 5">
    <name type="scientific">Amnibacterium setariae</name>
    <dbReference type="NCBI Taxonomy" id="2306585"/>
    <lineage>
        <taxon>Bacteria</taxon>
        <taxon>Bacillati</taxon>
        <taxon>Actinomycetota</taxon>
        <taxon>Actinomycetes</taxon>
        <taxon>Micrococcales</taxon>
        <taxon>Microbacteriaceae</taxon>
        <taxon>Amnibacterium</taxon>
    </lineage>
</organism>
<proteinExistence type="inferred from homology"/>
<dbReference type="SUPFAM" id="SSF54909">
    <property type="entry name" value="Dimeric alpha+beta barrel"/>
    <property type="match status" value="1"/>
</dbReference>
<feature type="region of interest" description="Disordered" evidence="2">
    <location>
        <begin position="1"/>
        <end position="104"/>
    </location>
</feature>
<gene>
    <name evidence="4" type="ORF">D1781_01920</name>
</gene>
<accession>A0A3A1UAQ7</accession>
<dbReference type="Gene3D" id="3.30.70.1060">
    <property type="entry name" value="Dimeric alpha+beta barrel"/>
    <property type="match status" value="1"/>
</dbReference>
<keyword evidence="5" id="KW-1185">Reference proteome</keyword>
<feature type="compositionally biased region" description="Basic and acidic residues" evidence="2">
    <location>
        <begin position="26"/>
        <end position="49"/>
    </location>
</feature>
<protein>
    <recommendedName>
        <fullName evidence="3">YCII-related domain-containing protein</fullName>
    </recommendedName>
</protein>
<dbReference type="EMBL" id="QXTG01000001">
    <property type="protein sequence ID" value="RIX31319.1"/>
    <property type="molecule type" value="Genomic_DNA"/>
</dbReference>
<name>A0A3A1UAQ7_9MICO</name>
<feature type="compositionally biased region" description="Low complexity" evidence="2">
    <location>
        <begin position="9"/>
        <end position="23"/>
    </location>
</feature>
<sequence length="147" mass="15949">MTPVPPRPAASRESPRLSSSGVLVRRRGDATEGARDEVHDPDLDGRGRPEAVGGGRVRVRRRAPGGLRRAAADRRAGRRQRARSRGRDGDRDAPGRGPLHAGPFTEGVEVVGGYYVVDVASKDRAIEIAGMLAETRFSPVEIRRLMH</sequence>
<dbReference type="AlphaFoldDB" id="A0A3A1UAQ7"/>
<evidence type="ECO:0000256" key="2">
    <source>
        <dbReference type="SAM" id="MobiDB-lite"/>
    </source>
</evidence>
<dbReference type="Pfam" id="PF03795">
    <property type="entry name" value="YCII"/>
    <property type="match status" value="1"/>
</dbReference>
<comment type="similarity">
    <text evidence="1">Belongs to the YciI family.</text>
</comment>
<evidence type="ECO:0000256" key="1">
    <source>
        <dbReference type="ARBA" id="ARBA00007689"/>
    </source>
</evidence>
<evidence type="ECO:0000259" key="3">
    <source>
        <dbReference type="Pfam" id="PF03795"/>
    </source>
</evidence>
<evidence type="ECO:0000313" key="4">
    <source>
        <dbReference type="EMBL" id="RIX31319.1"/>
    </source>
</evidence>
<dbReference type="InterPro" id="IPR005545">
    <property type="entry name" value="YCII"/>
</dbReference>
<feature type="compositionally biased region" description="Basic and acidic residues" evidence="2">
    <location>
        <begin position="85"/>
        <end position="94"/>
    </location>
</feature>
<evidence type="ECO:0000313" key="5">
    <source>
        <dbReference type="Proteomes" id="UP000265742"/>
    </source>
</evidence>